<evidence type="ECO:0000256" key="1">
    <source>
        <dbReference type="SAM" id="SignalP"/>
    </source>
</evidence>
<name>A0ABR7Z1A1_9PSED</name>
<dbReference type="RefSeq" id="WP_190420315.1">
    <property type="nucleotide sequence ID" value="NZ_JAAOCA010000011.1"/>
</dbReference>
<dbReference type="InterPro" id="IPR021245">
    <property type="entry name" value="DUF2790"/>
</dbReference>
<protein>
    <submittedName>
        <fullName evidence="2">DUF2790 domain-containing protein</fullName>
    </submittedName>
</protein>
<dbReference type="EMBL" id="JAAOCA010000011">
    <property type="protein sequence ID" value="MBD1599217.1"/>
    <property type="molecule type" value="Genomic_DNA"/>
</dbReference>
<dbReference type="Proteomes" id="UP000805841">
    <property type="component" value="Unassembled WGS sequence"/>
</dbReference>
<dbReference type="Gene3D" id="2.30.140.50">
    <property type="entry name" value="Protein of unknown function DUF2790"/>
    <property type="match status" value="1"/>
</dbReference>
<proteinExistence type="predicted"/>
<reference evidence="2 3" key="1">
    <citation type="journal article" date="2020" name="Insects">
        <title>Bacteria Belonging to Pseudomonas typographi sp. nov. from the Bark Beetle Ips typographus Have Genomic Potential to Aid in the Host Ecology.</title>
        <authorList>
            <person name="Peral-Aranega E."/>
            <person name="Saati-Santamaria Z."/>
            <person name="Kolarik M."/>
            <person name="Rivas R."/>
            <person name="Garcia-Fraile P."/>
        </authorList>
    </citation>
    <scope>NUCLEOTIDE SEQUENCE [LARGE SCALE GENOMIC DNA]</scope>
    <source>
        <strain evidence="2 3">CA3A</strain>
    </source>
</reference>
<feature type="signal peptide" evidence="1">
    <location>
        <begin position="1"/>
        <end position="19"/>
    </location>
</feature>
<evidence type="ECO:0000313" key="2">
    <source>
        <dbReference type="EMBL" id="MBD1599217.1"/>
    </source>
</evidence>
<keyword evidence="1" id="KW-0732">Signal</keyword>
<keyword evidence="3" id="KW-1185">Reference proteome</keyword>
<feature type="chain" id="PRO_5045362133" evidence="1">
    <location>
        <begin position="20"/>
        <end position="86"/>
    </location>
</feature>
<dbReference type="Pfam" id="PF10976">
    <property type="entry name" value="DUF2790"/>
    <property type="match status" value="1"/>
</dbReference>
<gene>
    <name evidence="2" type="ORF">HAQ05_10955</name>
</gene>
<organism evidence="2 3">
    <name type="scientific">Pseudomonas typographi</name>
    <dbReference type="NCBI Taxonomy" id="2715964"/>
    <lineage>
        <taxon>Bacteria</taxon>
        <taxon>Pseudomonadati</taxon>
        <taxon>Pseudomonadota</taxon>
        <taxon>Gammaproteobacteria</taxon>
        <taxon>Pseudomonadales</taxon>
        <taxon>Pseudomonadaceae</taxon>
        <taxon>Pseudomonas</taxon>
    </lineage>
</organism>
<comment type="caution">
    <text evidence="2">The sequence shown here is derived from an EMBL/GenBank/DDBJ whole genome shotgun (WGS) entry which is preliminary data.</text>
</comment>
<evidence type="ECO:0000313" key="3">
    <source>
        <dbReference type="Proteomes" id="UP000805841"/>
    </source>
</evidence>
<sequence>MKAALWAIAFCGACATAMADQAPQPTAPAAVEHYHYGMALDIAQVLKQPRVPQVCGVVPVQMTYLDSQHQQHILEYLVVGDGCNNG</sequence>
<accession>A0ABR7Z1A1</accession>